<keyword evidence="1" id="KW-0812">Transmembrane</keyword>
<comment type="caution">
    <text evidence="2">The sequence shown here is derived from an EMBL/GenBank/DDBJ whole genome shotgun (WGS) entry which is preliminary data.</text>
</comment>
<proteinExistence type="predicted"/>
<gene>
    <name evidence="2" type="ORF">GCM10010862_09890</name>
</gene>
<organism evidence="2 3">
    <name type="scientific">Devosia nitrariae</name>
    <dbReference type="NCBI Taxonomy" id="2071872"/>
    <lineage>
        <taxon>Bacteria</taxon>
        <taxon>Pseudomonadati</taxon>
        <taxon>Pseudomonadota</taxon>
        <taxon>Alphaproteobacteria</taxon>
        <taxon>Hyphomicrobiales</taxon>
        <taxon>Devosiaceae</taxon>
        <taxon>Devosia</taxon>
    </lineage>
</organism>
<dbReference type="RefSeq" id="WP_284339179.1">
    <property type="nucleotide sequence ID" value="NZ_BSNS01000006.1"/>
</dbReference>
<evidence type="ECO:0000313" key="2">
    <source>
        <dbReference type="EMBL" id="GLQ53730.1"/>
    </source>
</evidence>
<evidence type="ECO:0000256" key="1">
    <source>
        <dbReference type="SAM" id="Phobius"/>
    </source>
</evidence>
<accession>A0ABQ5W1D7</accession>
<feature type="transmembrane region" description="Helical" evidence="1">
    <location>
        <begin position="98"/>
        <end position="119"/>
    </location>
</feature>
<sequence length="154" mass="16056">MTAEGVLAALEATGFARVLRTSFYLYPVVNAAHILALGMLITAALFMDARIFGLARHLPAATVIGTLRPVAIGALVVAAVTGFLLFSVRPFDYVANPAFAIKLVLLILAVVNAGAATALGDRDLERPLVRVVAAASIALWLAALLAGRFIGFLA</sequence>
<dbReference type="Proteomes" id="UP001156691">
    <property type="component" value="Unassembled WGS sequence"/>
</dbReference>
<feature type="transmembrane region" description="Helical" evidence="1">
    <location>
        <begin position="23"/>
        <end position="46"/>
    </location>
</feature>
<feature type="transmembrane region" description="Helical" evidence="1">
    <location>
        <begin position="131"/>
        <end position="153"/>
    </location>
</feature>
<reference evidence="3" key="1">
    <citation type="journal article" date="2019" name="Int. J. Syst. Evol. Microbiol.">
        <title>The Global Catalogue of Microorganisms (GCM) 10K type strain sequencing project: providing services to taxonomists for standard genome sequencing and annotation.</title>
        <authorList>
            <consortium name="The Broad Institute Genomics Platform"/>
            <consortium name="The Broad Institute Genome Sequencing Center for Infectious Disease"/>
            <person name="Wu L."/>
            <person name="Ma J."/>
        </authorList>
    </citation>
    <scope>NUCLEOTIDE SEQUENCE [LARGE SCALE GENOMIC DNA]</scope>
    <source>
        <strain evidence="3">NBRC 112416</strain>
    </source>
</reference>
<keyword evidence="1" id="KW-1133">Transmembrane helix</keyword>
<evidence type="ECO:0008006" key="4">
    <source>
        <dbReference type="Google" id="ProtNLM"/>
    </source>
</evidence>
<evidence type="ECO:0000313" key="3">
    <source>
        <dbReference type="Proteomes" id="UP001156691"/>
    </source>
</evidence>
<keyword evidence="3" id="KW-1185">Reference proteome</keyword>
<protein>
    <recommendedName>
        <fullName evidence="4">DUF2214 domain-containing protein</fullName>
    </recommendedName>
</protein>
<name>A0ABQ5W1D7_9HYPH</name>
<feature type="transmembrane region" description="Helical" evidence="1">
    <location>
        <begin position="58"/>
        <end position="86"/>
    </location>
</feature>
<keyword evidence="1" id="KW-0472">Membrane</keyword>
<dbReference type="EMBL" id="BSNS01000006">
    <property type="protein sequence ID" value="GLQ53730.1"/>
    <property type="molecule type" value="Genomic_DNA"/>
</dbReference>